<feature type="compositionally biased region" description="Pro residues" evidence="3">
    <location>
        <begin position="673"/>
        <end position="682"/>
    </location>
</feature>
<dbReference type="Gene3D" id="2.70.70.10">
    <property type="entry name" value="Glucose Permease (Domain IIA)"/>
    <property type="match status" value="1"/>
</dbReference>
<dbReference type="InterPro" id="IPR050570">
    <property type="entry name" value="Cell_wall_metabolism_enzyme"/>
</dbReference>
<organism evidence="5 6">
    <name type="scientific">Cyanophage S-RIM32</name>
    <dbReference type="NCBI Taxonomy" id="1278479"/>
    <lineage>
        <taxon>Viruses</taxon>
        <taxon>Duplodnaviria</taxon>
        <taxon>Heunggongvirae</taxon>
        <taxon>Uroviricota</taxon>
        <taxon>Caudoviricetes</taxon>
        <taxon>Pantevenvirales</taxon>
        <taxon>Kyanoviridae</taxon>
        <taxon>Bristolvirus</taxon>
        <taxon>Bristolvirus rhodeisland</taxon>
    </lineage>
</organism>
<dbReference type="EMBL" id="KU594606">
    <property type="protein sequence ID" value="AMO43026.1"/>
    <property type="molecule type" value="Genomic_DNA"/>
</dbReference>
<feature type="region of interest" description="Disordered" evidence="3">
    <location>
        <begin position="666"/>
        <end position="751"/>
    </location>
</feature>
<dbReference type="GO" id="GO:0004222">
    <property type="term" value="F:metalloendopeptidase activity"/>
    <property type="evidence" value="ECO:0007669"/>
    <property type="project" value="TreeGrafter"/>
</dbReference>
<feature type="region of interest" description="Disordered" evidence="3">
    <location>
        <begin position="224"/>
        <end position="258"/>
    </location>
</feature>
<reference evidence="5 6" key="1">
    <citation type="submission" date="2016-01" db="EMBL/GenBank/DDBJ databases">
        <title>The genomic content and context of auxiliary metabolic genes in marine cyanophages.</title>
        <authorList>
            <person name="Marston M.F."/>
            <person name="Martiny J.B.H."/>
            <person name="Crummett L.T."/>
        </authorList>
    </citation>
    <scope>NUCLEOTIDE SEQUENCE [LARGE SCALE GENOMIC DNA]</scope>
    <source>
        <strain evidence="5">RW_108_0702</strain>
    </source>
</reference>
<evidence type="ECO:0000313" key="6">
    <source>
        <dbReference type="Proteomes" id="UP000203157"/>
    </source>
</evidence>
<dbReference type="OrthoDB" id="10984at10239"/>
<dbReference type="GO" id="GO:0042742">
    <property type="term" value="P:defense response to bacterium"/>
    <property type="evidence" value="ECO:0007669"/>
    <property type="project" value="UniProtKB-KW"/>
</dbReference>
<evidence type="ECO:0000256" key="3">
    <source>
        <dbReference type="SAM" id="MobiDB-lite"/>
    </source>
</evidence>
<protein>
    <recommendedName>
        <fullName evidence="4">M23ase beta-sheet core domain-containing protein</fullName>
    </recommendedName>
</protein>
<keyword evidence="6" id="KW-1185">Reference proteome</keyword>
<dbReference type="SUPFAM" id="SSF51261">
    <property type="entry name" value="Duplicated hybrid motif"/>
    <property type="match status" value="1"/>
</dbReference>
<feature type="region of interest" description="Disordered" evidence="3">
    <location>
        <begin position="35"/>
        <end position="73"/>
    </location>
</feature>
<proteinExistence type="predicted"/>
<keyword evidence="2" id="KW-0081">Bacteriolytic enzyme</keyword>
<evidence type="ECO:0000313" key="5">
    <source>
        <dbReference type="EMBL" id="AMO43026.1"/>
    </source>
</evidence>
<evidence type="ECO:0000259" key="4">
    <source>
        <dbReference type="Pfam" id="PF01551"/>
    </source>
</evidence>
<dbReference type="InterPro" id="IPR016047">
    <property type="entry name" value="M23ase_b-sheet_dom"/>
</dbReference>
<evidence type="ECO:0000256" key="1">
    <source>
        <dbReference type="ARBA" id="ARBA00022529"/>
    </source>
</evidence>
<dbReference type="GeneID" id="29122513"/>
<feature type="compositionally biased region" description="Low complexity" evidence="3">
    <location>
        <begin position="740"/>
        <end position="751"/>
    </location>
</feature>
<dbReference type="Pfam" id="PF01551">
    <property type="entry name" value="Peptidase_M23"/>
    <property type="match status" value="1"/>
</dbReference>
<sequence>MAAGTESYEAPQYGNLAGAIGEKIGSALTMAAQARRKRDGEKQRLSEQIAELNNKEDKTDEEKQQLKDLQQRQSDLNSQGFGFIGKKALAAEFGGDLRRRTKGFFQMDPADQDDPALDKKKRFEALLRAQPVGKQTPPGEAPQAPRAVQDGGILGSFATGIVEKISLLEKKISDLKSVEQKDQTPKTVVTLSKNVSSFRKFFSKNNKIEEEQVKIAQQQLEQQKQEAADAKQARAELAAEGRDRSAGSTDIDNRRDGSTLKGMFGGLLDFGMDMLDLGGRRRRGGGRRGRGGGILGGLFGRRRRGRRGLGGGIRPRTQYTRPIGPQPMNSSTPWARRSPGERGGMYGQGGFTPRLESSPTKMASGGVIKKTPPIKMASGGVLDNPTQIGAGDKAVIPQNKLADAVKTNQENVKKADPFAKVLQLPTMAAGALLMSTVGNVINNMGGVAKLFRPVLTRLFTPAAAAFGLPVNLITAIFGGAPAQASMMVGPPGTGKGNGKTGTGNAVNASTGGNATGISAGGMVSGGGSVGQYRASRGYGMQRHPIHGTQKMHWGIDYAIPEGEPIGLKKGGKVIEVAPPTTGSEVSGIVTVKHDDGTESRYVHLSSVNVSNGETVYPGTLVGKVGGVPGNPGGGGSTGAHLHWEYYRSAGQPADGAGLADSYFTVGGQVTTPTTPPVTPPASPTSTPQTPNPPPAAPQTPTTLPAIVIPRSDDKRAAAALARRSQSSSNGNGGANLPVRNPNAANPATPTP</sequence>
<feature type="compositionally biased region" description="Gly residues" evidence="3">
    <location>
        <begin position="341"/>
        <end position="350"/>
    </location>
</feature>
<dbReference type="GO" id="GO:0031640">
    <property type="term" value="P:killing of cells of another organism"/>
    <property type="evidence" value="ECO:0007669"/>
    <property type="project" value="UniProtKB-KW"/>
</dbReference>
<feature type="compositionally biased region" description="Basic and acidic residues" evidence="3">
    <location>
        <begin position="53"/>
        <end position="70"/>
    </location>
</feature>
<dbReference type="Proteomes" id="UP000203157">
    <property type="component" value="Segment"/>
</dbReference>
<dbReference type="RefSeq" id="YP_009301519.1">
    <property type="nucleotide sequence ID" value="NC_031235.1"/>
</dbReference>
<gene>
    <name evidence="5" type="ORF">R1080702_011</name>
</gene>
<feature type="compositionally biased region" description="Basic residues" evidence="3">
    <location>
        <begin position="281"/>
        <end position="290"/>
    </location>
</feature>
<dbReference type="PANTHER" id="PTHR21666:SF270">
    <property type="entry name" value="MUREIN HYDROLASE ACTIVATOR ENVC"/>
    <property type="match status" value="1"/>
</dbReference>
<accession>A0A127KM73</accession>
<feature type="region of interest" description="Disordered" evidence="3">
    <location>
        <begin position="281"/>
        <end position="370"/>
    </location>
</feature>
<evidence type="ECO:0000256" key="2">
    <source>
        <dbReference type="ARBA" id="ARBA00022638"/>
    </source>
</evidence>
<dbReference type="PANTHER" id="PTHR21666">
    <property type="entry name" value="PEPTIDASE-RELATED"/>
    <property type="match status" value="1"/>
</dbReference>
<feature type="compositionally biased region" description="Low complexity" evidence="3">
    <location>
        <begin position="717"/>
        <end position="729"/>
    </location>
</feature>
<dbReference type="InterPro" id="IPR011055">
    <property type="entry name" value="Dup_hybrid_motif"/>
</dbReference>
<dbReference type="CDD" id="cd12797">
    <property type="entry name" value="M23_peptidase"/>
    <property type="match status" value="1"/>
</dbReference>
<dbReference type="KEGG" id="vg:29122513"/>
<keyword evidence="1" id="KW-0929">Antimicrobial</keyword>
<name>A0A127KM73_9CAUD</name>
<feature type="domain" description="M23ase beta-sheet core" evidence="4">
    <location>
        <begin position="551"/>
        <end position="651"/>
    </location>
</feature>